<accession>A0AA43TY86</accession>
<organism evidence="1 2">
    <name type="scientific">Ramalina farinacea</name>
    <dbReference type="NCBI Taxonomy" id="258253"/>
    <lineage>
        <taxon>Eukaryota</taxon>
        <taxon>Fungi</taxon>
        <taxon>Dikarya</taxon>
        <taxon>Ascomycota</taxon>
        <taxon>Pezizomycotina</taxon>
        <taxon>Lecanoromycetes</taxon>
        <taxon>OSLEUM clade</taxon>
        <taxon>Lecanoromycetidae</taxon>
        <taxon>Lecanorales</taxon>
        <taxon>Lecanorineae</taxon>
        <taxon>Ramalinaceae</taxon>
        <taxon>Ramalina</taxon>
    </lineage>
</organism>
<dbReference type="EMBL" id="JAPUFD010000012">
    <property type="protein sequence ID" value="MDI1490755.1"/>
    <property type="molecule type" value="Genomic_DNA"/>
</dbReference>
<dbReference type="Proteomes" id="UP001161017">
    <property type="component" value="Unassembled WGS sequence"/>
</dbReference>
<protein>
    <submittedName>
        <fullName evidence="1">Uncharacterized protein</fullName>
    </submittedName>
</protein>
<comment type="caution">
    <text evidence="1">The sequence shown here is derived from an EMBL/GenBank/DDBJ whole genome shotgun (WGS) entry which is preliminary data.</text>
</comment>
<gene>
    <name evidence="1" type="ORF">OHK93_001959</name>
</gene>
<dbReference type="AlphaFoldDB" id="A0AA43TY86"/>
<evidence type="ECO:0000313" key="2">
    <source>
        <dbReference type="Proteomes" id="UP001161017"/>
    </source>
</evidence>
<sequence>MYVVNATLQNYRRNSLIIVDGQSFQIPEALELFLRRIRDTEHESLLFMWRMCWDPAFADMPWDSPGPGELGTFFSMARYIASKSAGAIDMYDVLIEAAEEVVQKPVEGSDGYDWLLDLLDEAQVNDLPATEQSQEEDRQSQIGTHTTLMICGKMMKDKS</sequence>
<keyword evidence="2" id="KW-1185">Reference proteome</keyword>
<evidence type="ECO:0000313" key="1">
    <source>
        <dbReference type="EMBL" id="MDI1490755.1"/>
    </source>
</evidence>
<name>A0AA43TY86_9LECA</name>
<reference evidence="1" key="1">
    <citation type="journal article" date="2023" name="Genome Biol. Evol.">
        <title>First Whole Genome Sequence and Flow Cytometry Genome Size Data for the Lichen-Forming Fungus Ramalina farinacea (Ascomycota).</title>
        <authorList>
            <person name="Llewellyn T."/>
            <person name="Mian S."/>
            <person name="Hill R."/>
            <person name="Leitch I.J."/>
            <person name="Gaya E."/>
        </authorList>
    </citation>
    <scope>NUCLEOTIDE SEQUENCE</scope>
    <source>
        <strain evidence="1">LIQ254RAFAR</strain>
    </source>
</reference>
<proteinExistence type="predicted"/>